<name>A0ABD0PHE6_CIRMR</name>
<comment type="caution">
    <text evidence="1">The sequence shown here is derived from an EMBL/GenBank/DDBJ whole genome shotgun (WGS) entry which is preliminary data.</text>
</comment>
<dbReference type="EMBL" id="JAMKFB020000015">
    <property type="protein sequence ID" value="KAL0173488.1"/>
    <property type="molecule type" value="Genomic_DNA"/>
</dbReference>
<evidence type="ECO:0000313" key="1">
    <source>
        <dbReference type="EMBL" id="KAL0173488.1"/>
    </source>
</evidence>
<gene>
    <name evidence="1" type="ORF">M9458_029456</name>
</gene>
<proteinExistence type="predicted"/>
<dbReference type="Proteomes" id="UP001529510">
    <property type="component" value="Unassembled WGS sequence"/>
</dbReference>
<feature type="non-terminal residue" evidence="1">
    <location>
        <position position="1"/>
    </location>
</feature>
<accession>A0ABD0PHE6</accession>
<protein>
    <submittedName>
        <fullName evidence="1">Uncharacterized protein</fullName>
    </submittedName>
</protein>
<reference evidence="1 2" key="1">
    <citation type="submission" date="2024-05" db="EMBL/GenBank/DDBJ databases">
        <title>Genome sequencing and assembly of Indian major carp, Cirrhinus mrigala (Hamilton, 1822).</title>
        <authorList>
            <person name="Mohindra V."/>
            <person name="Chowdhury L.M."/>
            <person name="Lal K."/>
            <person name="Jena J.K."/>
        </authorList>
    </citation>
    <scope>NUCLEOTIDE SEQUENCE [LARGE SCALE GENOMIC DNA]</scope>
    <source>
        <strain evidence="1">CM1030</strain>
        <tissue evidence="1">Blood</tissue>
    </source>
</reference>
<organism evidence="1 2">
    <name type="scientific">Cirrhinus mrigala</name>
    <name type="common">Mrigala</name>
    <dbReference type="NCBI Taxonomy" id="683832"/>
    <lineage>
        <taxon>Eukaryota</taxon>
        <taxon>Metazoa</taxon>
        <taxon>Chordata</taxon>
        <taxon>Craniata</taxon>
        <taxon>Vertebrata</taxon>
        <taxon>Euteleostomi</taxon>
        <taxon>Actinopterygii</taxon>
        <taxon>Neopterygii</taxon>
        <taxon>Teleostei</taxon>
        <taxon>Ostariophysi</taxon>
        <taxon>Cypriniformes</taxon>
        <taxon>Cyprinidae</taxon>
        <taxon>Labeoninae</taxon>
        <taxon>Labeonini</taxon>
        <taxon>Cirrhinus</taxon>
    </lineage>
</organism>
<feature type="non-terminal residue" evidence="1">
    <location>
        <position position="59"/>
    </location>
</feature>
<dbReference type="AlphaFoldDB" id="A0ABD0PHE6"/>
<sequence>GHTLWRSPAQEVCSVWPGLQTALSWPEPVETDTSCLLTSWSSGGSGRTLRSHSQRDALC</sequence>
<keyword evidence="2" id="KW-1185">Reference proteome</keyword>
<evidence type="ECO:0000313" key="2">
    <source>
        <dbReference type="Proteomes" id="UP001529510"/>
    </source>
</evidence>